<keyword evidence="2" id="KW-1185">Reference proteome</keyword>
<evidence type="ECO:0008006" key="3">
    <source>
        <dbReference type="Google" id="ProtNLM"/>
    </source>
</evidence>
<dbReference type="EMBL" id="JACHMH010000001">
    <property type="protein sequence ID" value="MBB4675363.1"/>
    <property type="molecule type" value="Genomic_DNA"/>
</dbReference>
<dbReference type="RefSeq" id="WP_185001344.1">
    <property type="nucleotide sequence ID" value="NZ_BAAAUI010000006.1"/>
</dbReference>
<accession>A0A7W7C8Q7</accession>
<dbReference type="Gene3D" id="3.40.50.1820">
    <property type="entry name" value="alpha/beta hydrolase"/>
    <property type="match status" value="1"/>
</dbReference>
<dbReference type="SUPFAM" id="SSF53474">
    <property type="entry name" value="alpha/beta-Hydrolases"/>
    <property type="match status" value="1"/>
</dbReference>
<comment type="caution">
    <text evidence="1">The sequence shown here is derived from an EMBL/GenBank/DDBJ whole genome shotgun (WGS) entry which is preliminary data.</text>
</comment>
<gene>
    <name evidence="1" type="ORF">HNR67_001481</name>
</gene>
<protein>
    <recommendedName>
        <fullName evidence="3">Alpha/beta hydrolase</fullName>
    </recommendedName>
</protein>
<evidence type="ECO:0000313" key="1">
    <source>
        <dbReference type="EMBL" id="MBB4675363.1"/>
    </source>
</evidence>
<name>A0A7W7C8Q7_9PSEU</name>
<proteinExistence type="predicted"/>
<reference evidence="1 2" key="1">
    <citation type="submission" date="2020-08" db="EMBL/GenBank/DDBJ databases">
        <title>Sequencing the genomes of 1000 actinobacteria strains.</title>
        <authorList>
            <person name="Klenk H.-P."/>
        </authorList>
    </citation>
    <scope>NUCLEOTIDE SEQUENCE [LARGE SCALE GENOMIC DNA]</scope>
    <source>
        <strain evidence="1 2">DSM 44230</strain>
    </source>
</reference>
<sequence length="177" mass="19277">MPGLGVRAIAAVSGPYDFPAAVTDALAGNVKNSVAYLGYAVTSWQRLHHLYDDPAKVFQKPELAALFDGHTPPQEMFPKLPGRLDEFFTPEFLDRLRNPEPALRAILAREGTSCQWRPRVPVTLFAATGDQDVAFRHSETCSRQSGAPVVNLGGVSHNSSARLAAVQTVADFARFSR</sequence>
<dbReference type="InterPro" id="IPR029058">
    <property type="entry name" value="AB_hydrolase_fold"/>
</dbReference>
<dbReference type="AlphaFoldDB" id="A0A7W7C8Q7"/>
<organism evidence="1 2">
    <name type="scientific">Crossiella cryophila</name>
    <dbReference type="NCBI Taxonomy" id="43355"/>
    <lineage>
        <taxon>Bacteria</taxon>
        <taxon>Bacillati</taxon>
        <taxon>Actinomycetota</taxon>
        <taxon>Actinomycetes</taxon>
        <taxon>Pseudonocardiales</taxon>
        <taxon>Pseudonocardiaceae</taxon>
        <taxon>Crossiella</taxon>
    </lineage>
</organism>
<dbReference type="Proteomes" id="UP000533598">
    <property type="component" value="Unassembled WGS sequence"/>
</dbReference>
<dbReference type="Gene3D" id="1.10.260.160">
    <property type="match status" value="1"/>
</dbReference>
<evidence type="ECO:0000313" key="2">
    <source>
        <dbReference type="Proteomes" id="UP000533598"/>
    </source>
</evidence>